<feature type="compositionally biased region" description="Basic and acidic residues" evidence="1">
    <location>
        <begin position="244"/>
        <end position="255"/>
    </location>
</feature>
<proteinExistence type="predicted"/>
<dbReference type="OrthoDB" id="39734at2759"/>
<keyword evidence="3" id="KW-1185">Reference proteome</keyword>
<dbReference type="AlphaFoldDB" id="A0A8H6IGX2"/>
<evidence type="ECO:0000256" key="1">
    <source>
        <dbReference type="SAM" id="MobiDB-lite"/>
    </source>
</evidence>
<dbReference type="Proteomes" id="UP000521943">
    <property type="component" value="Unassembled WGS sequence"/>
</dbReference>
<reference evidence="2 3" key="1">
    <citation type="submission" date="2020-07" db="EMBL/GenBank/DDBJ databases">
        <title>Comparative genomics of pyrophilous fungi reveals a link between fire events and developmental genes.</title>
        <authorList>
            <consortium name="DOE Joint Genome Institute"/>
            <person name="Steindorff A.S."/>
            <person name="Carver A."/>
            <person name="Calhoun S."/>
            <person name="Stillman K."/>
            <person name="Liu H."/>
            <person name="Lipzen A."/>
            <person name="Pangilinan J."/>
            <person name="Labutti K."/>
            <person name="Bruns T.D."/>
            <person name="Grigoriev I.V."/>
        </authorList>
    </citation>
    <scope>NUCLEOTIDE SEQUENCE [LARGE SCALE GENOMIC DNA]</scope>
    <source>
        <strain evidence="2 3">CBS 144469</strain>
    </source>
</reference>
<evidence type="ECO:0000313" key="2">
    <source>
        <dbReference type="EMBL" id="KAF6765450.1"/>
    </source>
</evidence>
<feature type="region of interest" description="Disordered" evidence="1">
    <location>
        <begin position="161"/>
        <end position="264"/>
    </location>
</feature>
<gene>
    <name evidence="2" type="ORF">DFP72DRAFT_203724</name>
</gene>
<comment type="caution">
    <text evidence="2">The sequence shown here is derived from an EMBL/GenBank/DDBJ whole genome shotgun (WGS) entry which is preliminary data.</text>
</comment>
<sequence length="489" mass="53197">MIPAAFAERFLWNSRKEEEIEPIVDSSPPPPADVAEQAKNLNKDEPDRITPAALPSFTFSDGVLAELNSFVSLAFSKAEVAQTTLLDATDDETAPVEKCVVLSCTQRHGTPILDAAVRYVAEKHKAEVLVLDAFEIASGKLGVLGKSGEVIDELYEAILSGERPSKETETEGSPPEDEVSGEPTNVRVGAQEEPKEQDTSVTTSSNSETKVVAVGPEDGKTEVAGGDNANLEGEVPESDPSVAGKEKVERQKQEATETPSLDQRTRSLFDALLATSTSCSSSGKGDEETHPERRIVYMREFDIIQGAAKPLMAHILQSLHESRQRARLSGSHLPQNTIIVFGLNATPEVQLSIGNKPNSTQKNCLFLSGLFTSARSAISIKLHRSHYITCNCTACQVGRGTSPQVSLDNVPVGSDFWGERVDAMVAARLTMPVFSTNVKYGAYQEEWQKEGKRIRGRELNQRVLWACLERDGSVGFEKLESEVPDIESL</sequence>
<evidence type="ECO:0000313" key="3">
    <source>
        <dbReference type="Proteomes" id="UP000521943"/>
    </source>
</evidence>
<protein>
    <submittedName>
        <fullName evidence="2">Uncharacterized protein</fullName>
    </submittedName>
</protein>
<name>A0A8H6IGX2_9AGAR</name>
<dbReference type="EMBL" id="JACGCI010000002">
    <property type="protein sequence ID" value="KAF6765450.1"/>
    <property type="molecule type" value="Genomic_DNA"/>
</dbReference>
<organism evidence="2 3">
    <name type="scientific">Ephemerocybe angulata</name>
    <dbReference type="NCBI Taxonomy" id="980116"/>
    <lineage>
        <taxon>Eukaryota</taxon>
        <taxon>Fungi</taxon>
        <taxon>Dikarya</taxon>
        <taxon>Basidiomycota</taxon>
        <taxon>Agaricomycotina</taxon>
        <taxon>Agaricomycetes</taxon>
        <taxon>Agaricomycetidae</taxon>
        <taxon>Agaricales</taxon>
        <taxon>Agaricineae</taxon>
        <taxon>Psathyrellaceae</taxon>
        <taxon>Ephemerocybe</taxon>
    </lineage>
</organism>
<feature type="compositionally biased region" description="Polar residues" evidence="1">
    <location>
        <begin position="199"/>
        <end position="209"/>
    </location>
</feature>
<accession>A0A8H6IGX2</accession>